<feature type="transmembrane region" description="Helical" evidence="2">
    <location>
        <begin position="31"/>
        <end position="56"/>
    </location>
</feature>
<keyword evidence="2" id="KW-0472">Membrane</keyword>
<keyword evidence="2" id="KW-1133">Transmembrane helix</keyword>
<dbReference type="InterPro" id="IPR030395">
    <property type="entry name" value="GP_PDE_dom"/>
</dbReference>
<feature type="transmembrane region" description="Helical" evidence="2">
    <location>
        <begin position="116"/>
        <end position="134"/>
    </location>
</feature>
<feature type="transmembrane region" description="Helical" evidence="2">
    <location>
        <begin position="146"/>
        <end position="170"/>
    </location>
</feature>
<gene>
    <name evidence="5" type="primary">LOC105913079</name>
</gene>
<proteinExistence type="predicted"/>
<name>A0A8M1KRN2_CLUHA</name>
<dbReference type="GO" id="GO:0008889">
    <property type="term" value="F:glycerophosphodiester phosphodiesterase activity"/>
    <property type="evidence" value="ECO:0007669"/>
    <property type="project" value="TreeGrafter"/>
</dbReference>
<feature type="domain" description="GP-PDE" evidence="3">
    <location>
        <begin position="218"/>
        <end position="512"/>
    </location>
</feature>
<dbReference type="KEGG" id="char:105913079"/>
<dbReference type="Pfam" id="PF03009">
    <property type="entry name" value="GDPD"/>
    <property type="match status" value="1"/>
</dbReference>
<dbReference type="PANTHER" id="PTHR23344:SF1">
    <property type="entry name" value="GLYCEROPHOSPHOINOSITOL INOSITOLPHOSPHODIESTERASE GDPD2"/>
    <property type="match status" value="1"/>
</dbReference>
<sequence>MSGGCGALGVCSRGLYSCYWKHSSERKRRCACCWFSFVAVATLLSLAWLLIWMALYNSRDDMNTKAFEKTNKWINWFMVIVIISSVLAIYAFLLLLFALVQYALKEPLDLHCVHKVLLSVGLVIIFAGVMGISLQWKKEWPTVPLFLQATAPFLQLGAVLALTLHSWLLIKSYHRAQRKASRAFILLSWAAVSLAVFLCPLLIHDFCPCLLEELPPKPALIGHRGAPMLAPENTMMSFRRSLECNVTAFETDVQISKDGRPFLMHDNTSLRRTTNVEAIFPQHATNNTPSDFTWEEIRSLSAGKGFWDFQNDPLQRPPSLSDTEWSNVRNQSVPSLRELLDLAKEHNVSIIFDLKNEKPNNTDANVTVHTILASGIAQNLMWWLPPVHRAEVKAMAPGFRQVLRELRSRNVSVNLWVVNEPWLFSLVWCSGASSVTTNACHLLKDMAQPHWQMDPMLYRMIWISADLVSVLVMFGLFLLQRCCLRHSKGKGGRGDRFSAWNQRELSPFLPSE</sequence>
<accession>A0A8M1KRN2</accession>
<dbReference type="Proteomes" id="UP000515152">
    <property type="component" value="Chromosome 20"/>
</dbReference>
<dbReference type="RefSeq" id="XP_042566716.1">
    <property type="nucleotide sequence ID" value="XM_042710782.1"/>
</dbReference>
<feature type="transmembrane region" description="Helical" evidence="2">
    <location>
        <begin position="456"/>
        <end position="479"/>
    </location>
</feature>
<keyword evidence="2" id="KW-0812">Transmembrane</keyword>
<organism evidence="4 5">
    <name type="scientific">Clupea harengus</name>
    <name type="common">Atlantic herring</name>
    <dbReference type="NCBI Taxonomy" id="7950"/>
    <lineage>
        <taxon>Eukaryota</taxon>
        <taxon>Metazoa</taxon>
        <taxon>Chordata</taxon>
        <taxon>Craniata</taxon>
        <taxon>Vertebrata</taxon>
        <taxon>Euteleostomi</taxon>
        <taxon>Actinopterygii</taxon>
        <taxon>Neopterygii</taxon>
        <taxon>Teleostei</taxon>
        <taxon>Clupei</taxon>
        <taxon>Clupeiformes</taxon>
        <taxon>Clupeoidei</taxon>
        <taxon>Clupeidae</taxon>
        <taxon>Clupea</taxon>
    </lineage>
</organism>
<dbReference type="GO" id="GO:0006629">
    <property type="term" value="P:lipid metabolic process"/>
    <property type="evidence" value="ECO:0007669"/>
    <property type="project" value="InterPro"/>
</dbReference>
<evidence type="ECO:0000256" key="2">
    <source>
        <dbReference type="SAM" id="Phobius"/>
    </source>
</evidence>
<dbReference type="GeneID" id="105913079"/>
<dbReference type="GO" id="GO:0005886">
    <property type="term" value="C:plasma membrane"/>
    <property type="evidence" value="ECO:0007669"/>
    <property type="project" value="TreeGrafter"/>
</dbReference>
<keyword evidence="4" id="KW-1185">Reference proteome</keyword>
<feature type="transmembrane region" description="Helical" evidence="2">
    <location>
        <begin position="182"/>
        <end position="203"/>
    </location>
</feature>
<keyword evidence="1" id="KW-0378">Hydrolase</keyword>
<evidence type="ECO:0000313" key="5">
    <source>
        <dbReference type="RefSeq" id="XP_042566716.1"/>
    </source>
</evidence>
<dbReference type="OrthoDB" id="1058301at2759"/>
<evidence type="ECO:0000259" key="3">
    <source>
        <dbReference type="PROSITE" id="PS51704"/>
    </source>
</evidence>
<protein>
    <submittedName>
        <fullName evidence="5">Glycerophosphoinositol inositolphosphodiesterase GDPD2</fullName>
    </submittedName>
</protein>
<evidence type="ECO:0000313" key="4">
    <source>
        <dbReference type="Proteomes" id="UP000515152"/>
    </source>
</evidence>
<reference evidence="5" key="1">
    <citation type="submission" date="2025-08" db="UniProtKB">
        <authorList>
            <consortium name="RefSeq"/>
        </authorList>
    </citation>
    <scope>IDENTIFICATION</scope>
</reference>
<feature type="transmembrane region" description="Helical" evidence="2">
    <location>
        <begin position="76"/>
        <end position="104"/>
    </location>
</feature>
<dbReference type="AlphaFoldDB" id="A0A8M1KRN2"/>
<dbReference type="PANTHER" id="PTHR23344">
    <property type="entry name" value="GLYCEROPHOSPHORYL DIESTER PHOSPHODIESTERASE"/>
    <property type="match status" value="1"/>
</dbReference>
<dbReference type="PROSITE" id="PS51704">
    <property type="entry name" value="GP_PDE"/>
    <property type="match status" value="1"/>
</dbReference>
<evidence type="ECO:0000256" key="1">
    <source>
        <dbReference type="ARBA" id="ARBA00022801"/>
    </source>
</evidence>